<keyword evidence="2" id="KW-0805">Transcription regulation</keyword>
<evidence type="ECO:0000256" key="5">
    <source>
        <dbReference type="PROSITE-ProRule" id="PRU00335"/>
    </source>
</evidence>
<dbReference type="Pfam" id="PF00440">
    <property type="entry name" value="TetR_N"/>
    <property type="match status" value="1"/>
</dbReference>
<dbReference type="Gene3D" id="1.10.357.10">
    <property type="entry name" value="Tetracycline Repressor, domain 2"/>
    <property type="match status" value="1"/>
</dbReference>
<dbReference type="Proteomes" id="UP000186096">
    <property type="component" value="Unassembled WGS sequence"/>
</dbReference>
<organism evidence="7 8">
    <name type="scientific">Microbispora rosea</name>
    <dbReference type="NCBI Taxonomy" id="58117"/>
    <lineage>
        <taxon>Bacteria</taxon>
        <taxon>Bacillati</taxon>
        <taxon>Actinomycetota</taxon>
        <taxon>Actinomycetes</taxon>
        <taxon>Streptosporangiales</taxon>
        <taxon>Streptosporangiaceae</taxon>
        <taxon>Microbispora</taxon>
    </lineage>
</organism>
<dbReference type="STRING" id="58117.SAMN05421833_10923"/>
<proteinExistence type="predicted"/>
<accession>A0A1N7AWX5</accession>
<evidence type="ECO:0000313" key="8">
    <source>
        <dbReference type="Proteomes" id="UP000186096"/>
    </source>
</evidence>
<dbReference type="PRINTS" id="PR00400">
    <property type="entry name" value="TETREPRESSOR"/>
</dbReference>
<dbReference type="PROSITE" id="PS50977">
    <property type="entry name" value="HTH_TETR_2"/>
    <property type="match status" value="1"/>
</dbReference>
<dbReference type="SUPFAM" id="SSF46689">
    <property type="entry name" value="Homeodomain-like"/>
    <property type="match status" value="1"/>
</dbReference>
<dbReference type="Pfam" id="PF02909">
    <property type="entry name" value="TetR_C_1"/>
    <property type="match status" value="1"/>
</dbReference>
<dbReference type="SUPFAM" id="SSF48498">
    <property type="entry name" value="Tetracyclin repressor-like, C-terminal domain"/>
    <property type="match status" value="1"/>
</dbReference>
<feature type="DNA-binding region" description="H-T-H motif" evidence="5">
    <location>
        <begin position="25"/>
        <end position="44"/>
    </location>
</feature>
<keyword evidence="3 5" id="KW-0238">DNA-binding</keyword>
<dbReference type="PRINTS" id="PR00455">
    <property type="entry name" value="HTHTETR"/>
</dbReference>
<dbReference type="Gene3D" id="1.10.10.60">
    <property type="entry name" value="Homeodomain-like"/>
    <property type="match status" value="1"/>
</dbReference>
<dbReference type="InterPro" id="IPR036271">
    <property type="entry name" value="Tet_transcr_reg_TetR-rel_C_sf"/>
</dbReference>
<name>A0A1N7AWX5_9ACTN</name>
<dbReference type="OrthoDB" id="4540879at2"/>
<keyword evidence="1" id="KW-0678">Repressor</keyword>
<feature type="domain" description="HTH tetR-type" evidence="6">
    <location>
        <begin position="2"/>
        <end position="62"/>
    </location>
</feature>
<evidence type="ECO:0000259" key="6">
    <source>
        <dbReference type="PROSITE" id="PS50977"/>
    </source>
</evidence>
<dbReference type="PANTHER" id="PTHR30055:SF151">
    <property type="entry name" value="TRANSCRIPTIONAL REGULATORY PROTEIN"/>
    <property type="match status" value="1"/>
</dbReference>
<dbReference type="GO" id="GO:0046677">
    <property type="term" value="P:response to antibiotic"/>
    <property type="evidence" value="ECO:0007669"/>
    <property type="project" value="InterPro"/>
</dbReference>
<keyword evidence="4" id="KW-0804">Transcription</keyword>
<evidence type="ECO:0000256" key="1">
    <source>
        <dbReference type="ARBA" id="ARBA00022491"/>
    </source>
</evidence>
<dbReference type="PANTHER" id="PTHR30055">
    <property type="entry name" value="HTH-TYPE TRANSCRIPTIONAL REGULATOR RUTR"/>
    <property type="match status" value="1"/>
</dbReference>
<protein>
    <submittedName>
        <fullName evidence="7">Transcriptional regulator, TetR family</fullName>
    </submittedName>
</protein>
<dbReference type="InterPro" id="IPR003012">
    <property type="entry name" value="Tet_transcr_reg_TetR"/>
</dbReference>
<dbReference type="InterPro" id="IPR050109">
    <property type="entry name" value="HTH-type_TetR-like_transc_reg"/>
</dbReference>
<dbReference type="InterPro" id="IPR001647">
    <property type="entry name" value="HTH_TetR"/>
</dbReference>
<dbReference type="GO" id="GO:0045892">
    <property type="term" value="P:negative regulation of DNA-templated transcription"/>
    <property type="evidence" value="ECO:0007669"/>
    <property type="project" value="InterPro"/>
</dbReference>
<sequence>MGQRRTEVLQAAIELLDEVGLDALTMRLLASRLGVRASALYRHYPSKQALLDAMVTHLVGSADDVVPLSGTSWDELLRGVASDVREVMLAHRDGARLIAGFHHPGAEAVTTFERLIAALIAAGVPADTAAIAVDTVLAYVNGYAIEEQARKTGADGWPRERRDRAFHDGLELIIAGARGTLSS</sequence>
<dbReference type="RefSeq" id="WP_076434986.1">
    <property type="nucleotide sequence ID" value="NZ_FTNI01000009.1"/>
</dbReference>
<dbReference type="EMBL" id="FTNI01000009">
    <property type="protein sequence ID" value="SIR43551.1"/>
    <property type="molecule type" value="Genomic_DNA"/>
</dbReference>
<evidence type="ECO:0000256" key="4">
    <source>
        <dbReference type="ARBA" id="ARBA00023163"/>
    </source>
</evidence>
<dbReference type="AlphaFoldDB" id="A0A1N7AWX5"/>
<keyword evidence="8" id="KW-1185">Reference proteome</keyword>
<reference evidence="8" key="1">
    <citation type="submission" date="2017-01" db="EMBL/GenBank/DDBJ databases">
        <authorList>
            <person name="Varghese N."/>
            <person name="Submissions S."/>
        </authorList>
    </citation>
    <scope>NUCLEOTIDE SEQUENCE [LARGE SCALE GENOMIC DNA]</scope>
    <source>
        <strain evidence="8">ATCC 12950</strain>
    </source>
</reference>
<dbReference type="InterPro" id="IPR009057">
    <property type="entry name" value="Homeodomain-like_sf"/>
</dbReference>
<evidence type="ECO:0000313" key="7">
    <source>
        <dbReference type="EMBL" id="SIR43551.1"/>
    </source>
</evidence>
<evidence type="ECO:0000256" key="2">
    <source>
        <dbReference type="ARBA" id="ARBA00023015"/>
    </source>
</evidence>
<gene>
    <name evidence="7" type="ORF">SAMN05421833_10923</name>
</gene>
<dbReference type="InterPro" id="IPR004111">
    <property type="entry name" value="Repressor_TetR_C"/>
</dbReference>
<dbReference type="GO" id="GO:0003700">
    <property type="term" value="F:DNA-binding transcription factor activity"/>
    <property type="evidence" value="ECO:0007669"/>
    <property type="project" value="TreeGrafter"/>
</dbReference>
<evidence type="ECO:0000256" key="3">
    <source>
        <dbReference type="ARBA" id="ARBA00023125"/>
    </source>
</evidence>
<dbReference type="GO" id="GO:0000976">
    <property type="term" value="F:transcription cis-regulatory region binding"/>
    <property type="evidence" value="ECO:0007669"/>
    <property type="project" value="TreeGrafter"/>
</dbReference>